<dbReference type="InterPro" id="IPR036388">
    <property type="entry name" value="WH-like_DNA-bd_sf"/>
</dbReference>
<dbReference type="SUPFAM" id="SSF88659">
    <property type="entry name" value="Sigma3 and sigma4 domains of RNA polymerase sigma factors"/>
    <property type="match status" value="1"/>
</dbReference>
<comment type="similarity">
    <text evidence="1">Belongs to the sigma-70 factor family. ECF subfamily.</text>
</comment>
<keyword evidence="4" id="KW-0238">DNA-binding</keyword>
<dbReference type="RefSeq" id="WP_136730080.1">
    <property type="nucleotide sequence ID" value="NZ_SUMC01000113.1"/>
</dbReference>
<dbReference type="Pfam" id="PF04542">
    <property type="entry name" value="Sigma70_r2"/>
    <property type="match status" value="1"/>
</dbReference>
<dbReference type="InterPro" id="IPR013249">
    <property type="entry name" value="RNA_pol_sigma70_r4_t2"/>
</dbReference>
<dbReference type="SUPFAM" id="SSF88946">
    <property type="entry name" value="Sigma2 domain of RNA polymerase sigma factors"/>
    <property type="match status" value="1"/>
</dbReference>
<evidence type="ECO:0000256" key="1">
    <source>
        <dbReference type="ARBA" id="ARBA00010641"/>
    </source>
</evidence>
<dbReference type="InterPro" id="IPR013324">
    <property type="entry name" value="RNA_pol_sigma_r3/r4-like"/>
</dbReference>
<dbReference type="PANTHER" id="PTHR43133:SF50">
    <property type="entry name" value="ECF RNA POLYMERASE SIGMA FACTOR SIGM"/>
    <property type="match status" value="1"/>
</dbReference>
<evidence type="ECO:0000256" key="5">
    <source>
        <dbReference type="ARBA" id="ARBA00023163"/>
    </source>
</evidence>
<keyword evidence="2" id="KW-0805">Transcription regulation</keyword>
<proteinExistence type="inferred from homology"/>
<protein>
    <submittedName>
        <fullName evidence="8">Sigma-70 family RNA polymerase sigma factor</fullName>
    </submittedName>
</protein>
<evidence type="ECO:0000313" key="9">
    <source>
        <dbReference type="Proteomes" id="UP000305778"/>
    </source>
</evidence>
<dbReference type="InterPro" id="IPR039425">
    <property type="entry name" value="RNA_pol_sigma-70-like"/>
</dbReference>
<dbReference type="Gene3D" id="1.10.10.10">
    <property type="entry name" value="Winged helix-like DNA-binding domain superfamily/Winged helix DNA-binding domain"/>
    <property type="match status" value="1"/>
</dbReference>
<evidence type="ECO:0000256" key="3">
    <source>
        <dbReference type="ARBA" id="ARBA00023082"/>
    </source>
</evidence>
<keyword evidence="9" id="KW-1185">Reference proteome</keyword>
<dbReference type="EMBL" id="SUMC01000113">
    <property type="protein sequence ID" value="TJZ99242.1"/>
    <property type="molecule type" value="Genomic_DNA"/>
</dbReference>
<sequence>MKQLEFSEFYEANRDVCLRAVLAGVGDRQLAEDLVAEAFTRAWTSWHVVRRHPAPRAWVVRTAFNTRVSWWRRRRREVAIDVVPDTPEIAAGDRGPDSGLDPDLLAALRGLPERQREVIAFRVFLDLDTKATATALGIASGTVTAHLARAVATLRGHFVSTDNLEVRS</sequence>
<dbReference type="PANTHER" id="PTHR43133">
    <property type="entry name" value="RNA POLYMERASE ECF-TYPE SIGMA FACTO"/>
    <property type="match status" value="1"/>
</dbReference>
<organism evidence="8 9">
    <name type="scientific">Actinacidiphila oryziradicis</name>
    <dbReference type="NCBI Taxonomy" id="2571141"/>
    <lineage>
        <taxon>Bacteria</taxon>
        <taxon>Bacillati</taxon>
        <taxon>Actinomycetota</taxon>
        <taxon>Actinomycetes</taxon>
        <taxon>Kitasatosporales</taxon>
        <taxon>Streptomycetaceae</taxon>
        <taxon>Actinacidiphila</taxon>
    </lineage>
</organism>
<feature type="domain" description="RNA polymerase sigma-70 region 2" evidence="6">
    <location>
        <begin position="10"/>
        <end position="76"/>
    </location>
</feature>
<keyword evidence="3" id="KW-0731">Sigma factor</keyword>
<evidence type="ECO:0000259" key="7">
    <source>
        <dbReference type="Pfam" id="PF08281"/>
    </source>
</evidence>
<dbReference type="InterPro" id="IPR013325">
    <property type="entry name" value="RNA_pol_sigma_r2"/>
</dbReference>
<dbReference type="GO" id="GO:0006352">
    <property type="term" value="P:DNA-templated transcription initiation"/>
    <property type="evidence" value="ECO:0007669"/>
    <property type="project" value="InterPro"/>
</dbReference>
<accession>A0A4U0RUR7</accession>
<dbReference type="GO" id="GO:0003677">
    <property type="term" value="F:DNA binding"/>
    <property type="evidence" value="ECO:0007669"/>
    <property type="project" value="UniProtKB-KW"/>
</dbReference>
<comment type="caution">
    <text evidence="8">The sequence shown here is derived from an EMBL/GenBank/DDBJ whole genome shotgun (WGS) entry which is preliminary data.</text>
</comment>
<evidence type="ECO:0000256" key="4">
    <source>
        <dbReference type="ARBA" id="ARBA00023125"/>
    </source>
</evidence>
<evidence type="ECO:0000313" key="8">
    <source>
        <dbReference type="EMBL" id="TJZ99242.1"/>
    </source>
</evidence>
<dbReference type="InterPro" id="IPR014284">
    <property type="entry name" value="RNA_pol_sigma-70_dom"/>
</dbReference>
<dbReference type="GO" id="GO:0016987">
    <property type="term" value="F:sigma factor activity"/>
    <property type="evidence" value="ECO:0007669"/>
    <property type="project" value="UniProtKB-KW"/>
</dbReference>
<dbReference type="Proteomes" id="UP000305778">
    <property type="component" value="Unassembled WGS sequence"/>
</dbReference>
<dbReference type="AlphaFoldDB" id="A0A4U0RUR7"/>
<dbReference type="InterPro" id="IPR007627">
    <property type="entry name" value="RNA_pol_sigma70_r2"/>
</dbReference>
<keyword evidence="5" id="KW-0804">Transcription</keyword>
<dbReference type="OrthoDB" id="3777963at2"/>
<dbReference type="NCBIfam" id="TIGR02937">
    <property type="entry name" value="sigma70-ECF"/>
    <property type="match status" value="1"/>
</dbReference>
<evidence type="ECO:0000256" key="2">
    <source>
        <dbReference type="ARBA" id="ARBA00023015"/>
    </source>
</evidence>
<gene>
    <name evidence="8" type="ORF">FCI23_46550</name>
</gene>
<dbReference type="Pfam" id="PF08281">
    <property type="entry name" value="Sigma70_r4_2"/>
    <property type="match status" value="1"/>
</dbReference>
<dbReference type="Gene3D" id="1.10.1740.10">
    <property type="match status" value="1"/>
</dbReference>
<evidence type="ECO:0000259" key="6">
    <source>
        <dbReference type="Pfam" id="PF04542"/>
    </source>
</evidence>
<feature type="domain" description="RNA polymerase sigma factor 70 region 4 type 2" evidence="7">
    <location>
        <begin position="104"/>
        <end position="154"/>
    </location>
</feature>
<reference evidence="8 9" key="1">
    <citation type="submission" date="2019-04" db="EMBL/GenBank/DDBJ databases">
        <title>Streptomyces oryziradicis sp. nov., a novel actinomycete isolated from rhizosphere soil of rice (Oryza sativa L.).</title>
        <authorList>
            <person name="Li C."/>
        </authorList>
    </citation>
    <scope>NUCLEOTIDE SEQUENCE [LARGE SCALE GENOMIC DNA]</scope>
    <source>
        <strain evidence="8 9">NEAU-C40</strain>
    </source>
</reference>
<name>A0A4U0RUR7_9ACTN</name>